<dbReference type="Proteomes" id="UP001228581">
    <property type="component" value="Unassembled WGS sequence"/>
</dbReference>
<accession>A0ABT7CZ10</accession>
<evidence type="ECO:0000313" key="3">
    <source>
        <dbReference type="Proteomes" id="UP001228581"/>
    </source>
</evidence>
<feature type="region of interest" description="Disordered" evidence="1">
    <location>
        <begin position="64"/>
        <end position="87"/>
    </location>
</feature>
<feature type="compositionally biased region" description="Basic and acidic residues" evidence="1">
    <location>
        <begin position="75"/>
        <end position="87"/>
    </location>
</feature>
<evidence type="ECO:0000313" key="2">
    <source>
        <dbReference type="EMBL" id="MDJ1497814.1"/>
    </source>
</evidence>
<keyword evidence="3" id="KW-1185">Reference proteome</keyword>
<sequence length="87" mass="9697">MYVAEKITCPHCTGSRTVQIQEREFAICGVCSGRGYIQKYQKLTAAQIFGMIWQEDTNTDVKYAVNSGEGGSSQDRNDDRKGVIKKS</sequence>
<dbReference type="InterPro" id="IPR036410">
    <property type="entry name" value="HSP_DnaJ_Cys-rich_dom_sf"/>
</dbReference>
<gene>
    <name evidence="2" type="ORF">QNI19_33040</name>
</gene>
<dbReference type="SUPFAM" id="SSF57938">
    <property type="entry name" value="DnaJ/Hsp40 cysteine-rich domain"/>
    <property type="match status" value="1"/>
</dbReference>
<dbReference type="EMBL" id="JASJOT010000036">
    <property type="protein sequence ID" value="MDJ1497814.1"/>
    <property type="molecule type" value="Genomic_DNA"/>
</dbReference>
<comment type="caution">
    <text evidence="2">The sequence shown here is derived from an EMBL/GenBank/DDBJ whole genome shotgun (WGS) entry which is preliminary data.</text>
</comment>
<reference evidence="2 3" key="1">
    <citation type="submission" date="2023-05" db="EMBL/GenBank/DDBJ databases">
        <authorList>
            <person name="Zhang X."/>
        </authorList>
    </citation>
    <scope>NUCLEOTIDE SEQUENCE [LARGE SCALE GENOMIC DNA]</scope>
    <source>
        <strain evidence="2 3">DM2B3-1</strain>
    </source>
</reference>
<evidence type="ECO:0000256" key="1">
    <source>
        <dbReference type="SAM" id="MobiDB-lite"/>
    </source>
</evidence>
<organism evidence="2 3">
    <name type="scientific">Xanthocytophaga flava</name>
    <dbReference type="NCBI Taxonomy" id="3048013"/>
    <lineage>
        <taxon>Bacteria</taxon>
        <taxon>Pseudomonadati</taxon>
        <taxon>Bacteroidota</taxon>
        <taxon>Cytophagia</taxon>
        <taxon>Cytophagales</taxon>
        <taxon>Rhodocytophagaceae</taxon>
        <taxon>Xanthocytophaga</taxon>
    </lineage>
</organism>
<dbReference type="RefSeq" id="WP_314003680.1">
    <property type="nucleotide sequence ID" value="NZ_JASJOT010000036.1"/>
</dbReference>
<proteinExistence type="predicted"/>
<protein>
    <submittedName>
        <fullName evidence="2">Uncharacterized protein</fullName>
    </submittedName>
</protein>
<name>A0ABT7CZ10_9BACT</name>
<dbReference type="Gene3D" id="6.20.20.10">
    <property type="match status" value="1"/>
</dbReference>